<proteinExistence type="inferred from homology"/>
<dbReference type="InterPro" id="IPR027417">
    <property type="entry name" value="P-loop_NTPase"/>
</dbReference>
<organism evidence="6">
    <name type="scientific">marine metagenome</name>
    <dbReference type="NCBI Taxonomy" id="408172"/>
    <lineage>
        <taxon>unclassified sequences</taxon>
        <taxon>metagenomes</taxon>
        <taxon>ecological metagenomes</taxon>
    </lineage>
</organism>
<dbReference type="InterPro" id="IPR003439">
    <property type="entry name" value="ABC_transporter-like_ATP-bd"/>
</dbReference>
<dbReference type="Pfam" id="PF00005">
    <property type="entry name" value="ABC_tran"/>
    <property type="match status" value="1"/>
</dbReference>
<feature type="domain" description="ABC transporter" evidence="5">
    <location>
        <begin position="2"/>
        <end position="231"/>
    </location>
</feature>
<dbReference type="PANTHER" id="PTHR43335">
    <property type="entry name" value="ABC TRANSPORTER, ATP-BINDING PROTEIN"/>
    <property type="match status" value="1"/>
</dbReference>
<comment type="similarity">
    <text evidence="1">Belongs to the ABC transporter superfamily.</text>
</comment>
<evidence type="ECO:0000313" key="6">
    <source>
        <dbReference type="EMBL" id="SVA21346.1"/>
    </source>
</evidence>
<dbReference type="SMART" id="SM00382">
    <property type="entry name" value="AAA"/>
    <property type="match status" value="1"/>
</dbReference>
<evidence type="ECO:0000256" key="2">
    <source>
        <dbReference type="ARBA" id="ARBA00022448"/>
    </source>
</evidence>
<dbReference type="AlphaFoldDB" id="A0A381TZC0"/>
<gene>
    <name evidence="6" type="ORF">METZ01_LOCUS74200</name>
</gene>
<protein>
    <recommendedName>
        <fullName evidence="5">ABC transporter domain-containing protein</fullName>
    </recommendedName>
</protein>
<dbReference type="Gene3D" id="3.40.50.300">
    <property type="entry name" value="P-loop containing nucleotide triphosphate hydrolases"/>
    <property type="match status" value="1"/>
</dbReference>
<dbReference type="GO" id="GO:0016887">
    <property type="term" value="F:ATP hydrolysis activity"/>
    <property type="evidence" value="ECO:0007669"/>
    <property type="project" value="InterPro"/>
</dbReference>
<dbReference type="CDD" id="cd03230">
    <property type="entry name" value="ABC_DR_subfamily_A"/>
    <property type="match status" value="1"/>
</dbReference>
<evidence type="ECO:0000256" key="4">
    <source>
        <dbReference type="ARBA" id="ARBA00022840"/>
    </source>
</evidence>
<evidence type="ECO:0000259" key="5">
    <source>
        <dbReference type="PROSITE" id="PS50893"/>
    </source>
</evidence>
<keyword evidence="3" id="KW-0547">Nucleotide-binding</keyword>
<dbReference type="InterPro" id="IPR003593">
    <property type="entry name" value="AAA+_ATPase"/>
</dbReference>
<dbReference type="PROSITE" id="PS50893">
    <property type="entry name" value="ABC_TRANSPORTER_2"/>
    <property type="match status" value="1"/>
</dbReference>
<sequence>MIDCQGITKKYAHLVAVNNVSFKVSPGEVLGFLGPNGAGKTTTMRIIAGFVTPTAGRALVSGFDVESQSMEAKQRIGYLPEGAPSYPEMTPRSFLEFVADVRGLTKGKKLSRLEEVFALLHLEPVLEQTIDTLSKGYKRRVGLAQAILHDPEVLILDEPTDGLDPNQKHEVRNLINQMSKNKIIVISTHLLEEVEAVCNRAIIIAEGQILVDDTPANLESRSRFHNAVSLK</sequence>
<reference evidence="6" key="1">
    <citation type="submission" date="2018-05" db="EMBL/GenBank/DDBJ databases">
        <authorList>
            <person name="Lanie J.A."/>
            <person name="Ng W.-L."/>
            <person name="Kazmierczak K.M."/>
            <person name="Andrzejewski T.M."/>
            <person name="Davidsen T.M."/>
            <person name="Wayne K.J."/>
            <person name="Tettelin H."/>
            <person name="Glass J.I."/>
            <person name="Rusch D."/>
            <person name="Podicherti R."/>
            <person name="Tsui H.-C.T."/>
            <person name="Winkler M.E."/>
        </authorList>
    </citation>
    <scope>NUCLEOTIDE SEQUENCE</scope>
</reference>
<dbReference type="EMBL" id="UINC01005441">
    <property type="protein sequence ID" value="SVA21346.1"/>
    <property type="molecule type" value="Genomic_DNA"/>
</dbReference>
<dbReference type="SUPFAM" id="SSF52540">
    <property type="entry name" value="P-loop containing nucleoside triphosphate hydrolases"/>
    <property type="match status" value="1"/>
</dbReference>
<keyword evidence="2" id="KW-0813">Transport</keyword>
<feature type="non-terminal residue" evidence="6">
    <location>
        <position position="231"/>
    </location>
</feature>
<dbReference type="GO" id="GO:0005524">
    <property type="term" value="F:ATP binding"/>
    <property type="evidence" value="ECO:0007669"/>
    <property type="project" value="UniProtKB-KW"/>
</dbReference>
<evidence type="ECO:0000256" key="1">
    <source>
        <dbReference type="ARBA" id="ARBA00005417"/>
    </source>
</evidence>
<keyword evidence="4" id="KW-0067">ATP-binding</keyword>
<name>A0A381TZC0_9ZZZZ</name>
<accession>A0A381TZC0</accession>
<evidence type="ECO:0000256" key="3">
    <source>
        <dbReference type="ARBA" id="ARBA00022741"/>
    </source>
</evidence>